<name>A0A0P9PE91_9PSED</name>
<dbReference type="EMBL" id="LJQB01000075">
    <property type="protein sequence ID" value="KPW83095.1"/>
    <property type="molecule type" value="Genomic_DNA"/>
</dbReference>
<sequence length="160" mass="17101">MNSTHPDDATDPARPPPSVEPENGHLESGPSAPQAGVQATPHKAIHPAFSDMPAAPYPGMENQTGMPFSSLYLSRYIAFASVAVVAVGVCVAIFFLNLDGDWPQINRVLAAAALWFTNLISAVLNTVYWFIRRAPKGLVILLAVQWVVALAGALVLLLQN</sequence>
<feature type="transmembrane region" description="Helical" evidence="2">
    <location>
        <begin position="137"/>
        <end position="158"/>
    </location>
</feature>
<dbReference type="Proteomes" id="UP000050411">
    <property type="component" value="Unassembled WGS sequence"/>
</dbReference>
<keyword evidence="2" id="KW-0472">Membrane</keyword>
<accession>A0A0P9PE91</accession>
<dbReference type="AlphaFoldDB" id="A0A0P9PE91"/>
<dbReference type="GeneID" id="65074172"/>
<protein>
    <submittedName>
        <fullName evidence="3">Uncharacterized protein</fullName>
    </submittedName>
</protein>
<keyword evidence="2" id="KW-1133">Transmembrane helix</keyword>
<comment type="caution">
    <text evidence="3">The sequence shown here is derived from an EMBL/GenBank/DDBJ whole genome shotgun (WGS) entry which is preliminary data.</text>
</comment>
<proteinExistence type="predicted"/>
<evidence type="ECO:0000313" key="5">
    <source>
        <dbReference type="Proteomes" id="UP000050411"/>
    </source>
</evidence>
<feature type="region of interest" description="Disordered" evidence="1">
    <location>
        <begin position="1"/>
        <end position="37"/>
    </location>
</feature>
<evidence type="ECO:0000256" key="2">
    <source>
        <dbReference type="SAM" id="Phobius"/>
    </source>
</evidence>
<evidence type="ECO:0000313" key="4">
    <source>
        <dbReference type="EMBL" id="SDO61108.1"/>
    </source>
</evidence>
<reference evidence="3 5" key="1">
    <citation type="submission" date="2015-09" db="EMBL/GenBank/DDBJ databases">
        <title>Genome announcement of multiple Pseudomonas syringae strains.</title>
        <authorList>
            <person name="Thakur S."/>
            <person name="Wang P.W."/>
            <person name="Gong Y."/>
            <person name="Weir B.S."/>
            <person name="Guttman D.S."/>
        </authorList>
    </citation>
    <scope>NUCLEOTIDE SEQUENCE [LARGE SCALE GENOMIC DNA]</scope>
    <source>
        <strain evidence="3 5">ICMP19117</strain>
    </source>
</reference>
<evidence type="ECO:0000256" key="1">
    <source>
        <dbReference type="SAM" id="MobiDB-lite"/>
    </source>
</evidence>
<feature type="transmembrane region" description="Helical" evidence="2">
    <location>
        <begin position="76"/>
        <end position="96"/>
    </location>
</feature>
<keyword evidence="6" id="KW-1185">Reference proteome</keyword>
<organism evidence="3 5">
    <name type="scientific">Pseudomonas congelans</name>
    <dbReference type="NCBI Taxonomy" id="200452"/>
    <lineage>
        <taxon>Bacteria</taxon>
        <taxon>Pseudomonadati</taxon>
        <taxon>Pseudomonadota</taxon>
        <taxon>Gammaproteobacteria</taxon>
        <taxon>Pseudomonadales</taxon>
        <taxon>Pseudomonadaceae</taxon>
        <taxon>Pseudomonas</taxon>
    </lineage>
</organism>
<keyword evidence="2" id="KW-0812">Transmembrane</keyword>
<dbReference type="RefSeq" id="WP_054994167.1">
    <property type="nucleotide sequence ID" value="NZ_FNJH01000001.1"/>
</dbReference>
<evidence type="ECO:0000313" key="6">
    <source>
        <dbReference type="Proteomes" id="UP000183042"/>
    </source>
</evidence>
<reference evidence="4 6" key="2">
    <citation type="submission" date="2016-10" db="EMBL/GenBank/DDBJ databases">
        <authorList>
            <person name="Varghese N."/>
            <person name="Submissions S."/>
        </authorList>
    </citation>
    <scope>NUCLEOTIDE SEQUENCE [LARGE SCALE GENOMIC DNA]</scope>
    <source>
        <strain evidence="4 6">DSM 14939</strain>
    </source>
</reference>
<gene>
    <name evidence="3" type="ORF">ALO92_01696</name>
    <name evidence="4" type="ORF">SAMN05216596_101926</name>
</gene>
<evidence type="ECO:0000313" key="3">
    <source>
        <dbReference type="EMBL" id="KPW83095.1"/>
    </source>
</evidence>
<feature type="transmembrane region" description="Helical" evidence="2">
    <location>
        <begin position="108"/>
        <end position="131"/>
    </location>
</feature>
<dbReference type="Proteomes" id="UP000183042">
    <property type="component" value="Unassembled WGS sequence"/>
</dbReference>
<dbReference type="PATRIC" id="fig|200452.3.peg.2072"/>
<dbReference type="EMBL" id="FNJH01000001">
    <property type="protein sequence ID" value="SDO61108.1"/>
    <property type="molecule type" value="Genomic_DNA"/>
</dbReference>